<evidence type="ECO:0000313" key="1">
    <source>
        <dbReference type="EMBL" id="CBI75934.1"/>
    </source>
</evidence>
<dbReference type="HOGENOM" id="CLU_2506000_0_0_5"/>
<reference evidence="2" key="1">
    <citation type="submission" date="2009-11" db="EMBL/GenBank/DDBJ databases">
        <title>Genome sequencing of Bartonella species and comparative genomics.</title>
        <authorList>
            <person name="Engel P."/>
            <person name="Salzburger W."/>
            <person name="Marius L."/>
            <person name="Chao-Chin C."/>
            <person name="Soichi M."/>
            <person name="Christa L."/>
            <person name="Alexandra C."/>
            <person name="Aurelie L."/>
            <person name="Claudine M."/>
            <person name="Stephan S.C."/>
            <person name="Christoph D."/>
        </authorList>
    </citation>
    <scope>NUCLEOTIDE SEQUENCE [LARGE SCALE GENOMIC DNA]</scope>
    <source>
        <strain evidence="2">CIP 104772 / 73</strain>
    </source>
</reference>
<dbReference type="EMBL" id="FN645454">
    <property type="protein sequence ID" value="CBI75934.1"/>
    <property type="molecule type" value="Genomic_DNA"/>
</dbReference>
<keyword evidence="2" id="KW-1185">Reference proteome</keyword>
<sequence>MPKRGFEPPRLVAQIPEICASTNSAIWTMKFILSLLNTFCQCNYKNYQLMETVKNFTDEINICTKRIIDSKVVTNILFKQYNNQI</sequence>
<protein>
    <submittedName>
        <fullName evidence="1">Uncharacterized protein</fullName>
    </submittedName>
</protein>
<reference evidence="1 2" key="2">
    <citation type="journal article" date="2011" name="PLoS Genet.">
        <title>Parallel evolution of a type IV secretion system in radiating lineages of the host-restricted bacterial pathogen Bartonella.</title>
        <authorList>
            <person name="Engel P."/>
            <person name="Salzburger W."/>
            <person name="Liesch M."/>
            <person name="Chang C.C."/>
            <person name="Maruyama S."/>
            <person name="Lanz C."/>
            <person name="Calteau A."/>
            <person name="Lajus A."/>
            <person name="Medigue C."/>
            <person name="Schuster S.C."/>
            <person name="Dehio C."/>
        </authorList>
    </citation>
    <scope>NUCLEOTIDE SEQUENCE [LARGE SCALE GENOMIC DNA]</scope>
    <source>
        <strain evidence="2">CIP 104772 / 73</strain>
    </source>
</reference>
<gene>
    <name evidence="1" type="ordered locus">BARCL_0253</name>
</gene>
<dbReference type="KEGG" id="bcd:BARCL_0253"/>
<name>E6YGE6_BARC7</name>
<dbReference type="Proteomes" id="UP000009101">
    <property type="component" value="Chromosome"/>
</dbReference>
<organism evidence="1 2">
    <name type="scientific">Bartonella clarridgeiae (strain CCUG 45776 / CIP 104772 / 73)</name>
    <dbReference type="NCBI Taxonomy" id="696125"/>
    <lineage>
        <taxon>Bacteria</taxon>
        <taxon>Pseudomonadati</taxon>
        <taxon>Pseudomonadota</taxon>
        <taxon>Alphaproteobacteria</taxon>
        <taxon>Hyphomicrobiales</taxon>
        <taxon>Bartonellaceae</taxon>
        <taxon>Bartonella</taxon>
    </lineage>
</organism>
<dbReference type="AlphaFoldDB" id="E6YGE6"/>
<accession>E6YGE6</accession>
<evidence type="ECO:0000313" key="2">
    <source>
        <dbReference type="Proteomes" id="UP000009101"/>
    </source>
</evidence>
<proteinExistence type="predicted"/>